<dbReference type="Pfam" id="PF00196">
    <property type="entry name" value="GerE"/>
    <property type="match status" value="1"/>
</dbReference>
<dbReference type="Pfam" id="PF13191">
    <property type="entry name" value="AAA_16"/>
    <property type="match status" value="1"/>
</dbReference>
<evidence type="ECO:0000256" key="1">
    <source>
        <dbReference type="ARBA" id="ARBA00022741"/>
    </source>
</evidence>
<dbReference type="Gene3D" id="1.10.10.10">
    <property type="entry name" value="Winged helix-like DNA-binding domain superfamily/Winged helix DNA-binding domain"/>
    <property type="match status" value="1"/>
</dbReference>
<comment type="caution">
    <text evidence="4">The sequence shown here is derived from an EMBL/GenBank/DDBJ whole genome shotgun (WGS) entry which is preliminary data.</text>
</comment>
<dbReference type="Gene3D" id="1.25.40.10">
    <property type="entry name" value="Tetratricopeptide repeat domain"/>
    <property type="match status" value="1"/>
</dbReference>
<dbReference type="PANTHER" id="PTHR16305">
    <property type="entry name" value="TESTICULAR SOLUBLE ADENYLYL CYCLASE"/>
    <property type="match status" value="1"/>
</dbReference>
<evidence type="ECO:0000313" key="5">
    <source>
        <dbReference type="Proteomes" id="UP000320338"/>
    </source>
</evidence>
<dbReference type="GO" id="GO:0005524">
    <property type="term" value="F:ATP binding"/>
    <property type="evidence" value="ECO:0007669"/>
    <property type="project" value="UniProtKB-KW"/>
</dbReference>
<dbReference type="PROSITE" id="PS00622">
    <property type="entry name" value="HTH_LUXR_1"/>
    <property type="match status" value="1"/>
</dbReference>
<dbReference type="GO" id="GO:0003677">
    <property type="term" value="F:DNA binding"/>
    <property type="evidence" value="ECO:0007669"/>
    <property type="project" value="InterPro"/>
</dbReference>
<dbReference type="Proteomes" id="UP000320338">
    <property type="component" value="Unassembled WGS sequence"/>
</dbReference>
<dbReference type="SUPFAM" id="SSF46894">
    <property type="entry name" value="C-terminal effector domain of the bipartite response regulators"/>
    <property type="match status" value="1"/>
</dbReference>
<dbReference type="PANTHER" id="PTHR16305:SF35">
    <property type="entry name" value="TRANSCRIPTIONAL ACTIVATOR DOMAIN"/>
    <property type="match status" value="1"/>
</dbReference>
<keyword evidence="1" id="KW-0547">Nucleotide-binding</keyword>
<reference evidence="4 5" key="1">
    <citation type="submission" date="2019-06" db="EMBL/GenBank/DDBJ databases">
        <title>Whole genome shotgun sequence of Pseudonocardia hydrocarbonoxydans NBRC 14498.</title>
        <authorList>
            <person name="Hosoyama A."/>
            <person name="Uohara A."/>
            <person name="Ohji S."/>
            <person name="Ichikawa N."/>
        </authorList>
    </citation>
    <scope>NUCLEOTIDE SEQUENCE [LARGE SCALE GENOMIC DNA]</scope>
    <source>
        <strain evidence="4 5">NBRC 14498</strain>
    </source>
</reference>
<dbReference type="PROSITE" id="PS50043">
    <property type="entry name" value="HTH_LUXR_2"/>
    <property type="match status" value="1"/>
</dbReference>
<dbReference type="InterPro" id="IPR041664">
    <property type="entry name" value="AAA_16"/>
</dbReference>
<sequence>MLVGMLISEVLSLAVADRASLAPPSPARIRVRTYSALPPHVAAPYAGPVRCPTVVGRRAELAALRSAAAAARIGRGSAAALVGPPGIGKSRLAREAADTARTWELPVLVGRAVESGSGTAFRPLTEALLAGMRHVDEPDDPALRPFRSALGRLLPHWRTRSPGVDPPGDPVAGEAVLGEAVLRLLATLAGDRGLLLVLEDLHWADPETLGVLEYLADNVAQERVFVLVTARDDPGPVTALLRALATRHACTRLPLAPLAADEVDAMAAACLGSAPPDDLRATLHRRAGGTPLLVEELLAAGAEAAAVVPDTVAGLVGARLDALAPAARRCVEAAAVLGARFDWELLAAVLDSPAEEVLAGLRAATRAGLLVAGEGTVGFHHALGRDAVLAALLPPERARWARRGLRAVLAAHPELDGTWCDLAADLALRAGDTARAAAALLEAGWRNLDRGALTSAESVLRRAGELAGDDPALAAAADDALADVLAASGQTTEAVAVATRCVRRLPARGEAAVSARLRLAGIHATAGDWAAADAELAAARRAGAVDDPRVEAAAARVALGAGRLPDAAALAAGVLERAEDPAVTCEALLVLGRIARRDDLARAEELTERALRTAEDAGLPVPAARARHELAISDVQVSLRLDRLADARDRASAIGDLAAVAVLDLQRAAAHHARGEPGEALAAARASAAASRRYRLATLPKALLLGAAAHVLLGDDDRAEHDMAEALALAPRDTHLHGEVWGVRATRALAAADDRRALADLDRAVAAFAQQPNEVSGSPSVGLWMLLRAAADPTGTVPDPPDPQTARWNVGLAGFARAVALGRRGDRDGALAAFGAADTLLREPVDIAWYRLQARRVATGAALADGWGDPAGWAAQDVGRWEARGEHRCAAAVRGLWRRTGAVVPRGNAGVPPVLRERGVTAREADVLALVAEGRANRDIAQWLHLSPRTVEKHVEHLLAKSGCTGRPELVAWALRVLRDESGRTATGRGPAV</sequence>
<dbReference type="GO" id="GO:0006355">
    <property type="term" value="P:regulation of DNA-templated transcription"/>
    <property type="evidence" value="ECO:0007669"/>
    <property type="project" value="InterPro"/>
</dbReference>
<dbReference type="GO" id="GO:0005737">
    <property type="term" value="C:cytoplasm"/>
    <property type="evidence" value="ECO:0007669"/>
    <property type="project" value="TreeGrafter"/>
</dbReference>
<evidence type="ECO:0000256" key="2">
    <source>
        <dbReference type="ARBA" id="ARBA00022840"/>
    </source>
</evidence>
<dbReference type="InterPro" id="IPR000792">
    <property type="entry name" value="Tscrpt_reg_LuxR_C"/>
</dbReference>
<dbReference type="EMBL" id="BJNG01000055">
    <property type="protein sequence ID" value="GEC22745.1"/>
    <property type="molecule type" value="Genomic_DNA"/>
</dbReference>
<evidence type="ECO:0000313" key="4">
    <source>
        <dbReference type="EMBL" id="GEC22745.1"/>
    </source>
</evidence>
<dbReference type="SUPFAM" id="SSF48452">
    <property type="entry name" value="TPR-like"/>
    <property type="match status" value="1"/>
</dbReference>
<accession>A0A4Y3WV36</accession>
<dbReference type="InterPro" id="IPR011990">
    <property type="entry name" value="TPR-like_helical_dom_sf"/>
</dbReference>
<dbReference type="CDD" id="cd06170">
    <property type="entry name" value="LuxR_C_like"/>
    <property type="match status" value="1"/>
</dbReference>
<evidence type="ECO:0000259" key="3">
    <source>
        <dbReference type="PROSITE" id="PS50043"/>
    </source>
</evidence>
<dbReference type="PRINTS" id="PR00038">
    <property type="entry name" value="HTHLUXR"/>
</dbReference>
<proteinExistence type="predicted"/>
<dbReference type="GO" id="GO:0004016">
    <property type="term" value="F:adenylate cyclase activity"/>
    <property type="evidence" value="ECO:0007669"/>
    <property type="project" value="TreeGrafter"/>
</dbReference>
<dbReference type="InterPro" id="IPR027417">
    <property type="entry name" value="P-loop_NTPase"/>
</dbReference>
<dbReference type="Gene3D" id="3.40.50.300">
    <property type="entry name" value="P-loop containing nucleotide triphosphate hydrolases"/>
    <property type="match status" value="1"/>
</dbReference>
<dbReference type="InterPro" id="IPR036388">
    <property type="entry name" value="WH-like_DNA-bd_sf"/>
</dbReference>
<feature type="domain" description="HTH luxR-type" evidence="3">
    <location>
        <begin position="913"/>
        <end position="978"/>
    </location>
</feature>
<protein>
    <recommendedName>
        <fullName evidence="3">HTH luxR-type domain-containing protein</fullName>
    </recommendedName>
</protein>
<gene>
    <name evidence="4" type="ORF">PHY01_50280</name>
</gene>
<dbReference type="AlphaFoldDB" id="A0A4Y3WV36"/>
<keyword evidence="2" id="KW-0067">ATP-binding</keyword>
<organism evidence="4 5">
    <name type="scientific">Pseudonocardia hydrocarbonoxydans</name>
    <dbReference type="NCBI Taxonomy" id="76726"/>
    <lineage>
        <taxon>Bacteria</taxon>
        <taxon>Bacillati</taxon>
        <taxon>Actinomycetota</taxon>
        <taxon>Actinomycetes</taxon>
        <taxon>Pseudonocardiales</taxon>
        <taxon>Pseudonocardiaceae</taxon>
        <taxon>Pseudonocardia</taxon>
    </lineage>
</organism>
<keyword evidence="5" id="KW-1185">Reference proteome</keyword>
<dbReference type="SMART" id="SM00421">
    <property type="entry name" value="HTH_LUXR"/>
    <property type="match status" value="1"/>
</dbReference>
<dbReference type="SUPFAM" id="SSF52540">
    <property type="entry name" value="P-loop containing nucleoside triphosphate hydrolases"/>
    <property type="match status" value="1"/>
</dbReference>
<dbReference type="InterPro" id="IPR016032">
    <property type="entry name" value="Sig_transdc_resp-reg_C-effctor"/>
</dbReference>
<name>A0A4Y3WV36_9PSEU</name>